<keyword evidence="5" id="KW-1185">Reference proteome</keyword>
<keyword evidence="1 4" id="KW-0645">Protease</keyword>
<feature type="region of interest" description="Disordered" evidence="3">
    <location>
        <begin position="56"/>
        <end position="112"/>
    </location>
</feature>
<dbReference type="Proteomes" id="UP001596356">
    <property type="component" value="Unassembled WGS sequence"/>
</dbReference>
<dbReference type="Gene3D" id="2.40.10.120">
    <property type="match status" value="1"/>
</dbReference>
<dbReference type="EMBL" id="JBHSWJ010000002">
    <property type="protein sequence ID" value="MFC6713709.1"/>
    <property type="molecule type" value="Genomic_DNA"/>
</dbReference>
<keyword evidence="2 4" id="KW-0378">Hydrolase</keyword>
<proteinExistence type="predicted"/>
<evidence type="ECO:0000313" key="5">
    <source>
        <dbReference type="Proteomes" id="UP001596356"/>
    </source>
</evidence>
<sequence length="322" mass="31578">MARASHRPSRRGPGLLTWVATALAAVLLVVSGALGGVVVRASGGIDGLQQAITHQLQADGSTQHADDGSRNDLSHSDTGDQDSGGSDGLDEQSDSGEQWPGQSQDTGSLGRTTAATATQAAGVVVVETRLADQSGVAAGTGMVLTASGLVLTNNHVVEDGTAIRVTIPSTGRTYAATVVGANAAGDVAVLKLTEASGLTTVTLDDEQDLAPGDAVTGIGNAGGTGTLVAASGTVTALDQQVTTQAEGETASESLTGLIETDAAIQAGDSGGPLLDDEGEVVGMDTAASVVGRSIGYAIPITTAISVAQQIVAGAGGSLQIAA</sequence>
<dbReference type="InterPro" id="IPR001940">
    <property type="entry name" value="Peptidase_S1C"/>
</dbReference>
<dbReference type="PANTHER" id="PTHR43343:SF3">
    <property type="entry name" value="PROTEASE DO-LIKE 8, CHLOROPLASTIC"/>
    <property type="match status" value="1"/>
</dbReference>
<dbReference type="GO" id="GO:0006508">
    <property type="term" value="P:proteolysis"/>
    <property type="evidence" value="ECO:0007669"/>
    <property type="project" value="UniProtKB-KW"/>
</dbReference>
<comment type="caution">
    <text evidence="4">The sequence shown here is derived from an EMBL/GenBank/DDBJ whole genome shotgun (WGS) entry which is preliminary data.</text>
</comment>
<dbReference type="InterPro" id="IPR051201">
    <property type="entry name" value="Chloro_Bact_Ser_Proteases"/>
</dbReference>
<dbReference type="PRINTS" id="PR00834">
    <property type="entry name" value="PROTEASES2C"/>
</dbReference>
<evidence type="ECO:0000256" key="3">
    <source>
        <dbReference type="SAM" id="MobiDB-lite"/>
    </source>
</evidence>
<dbReference type="PANTHER" id="PTHR43343">
    <property type="entry name" value="PEPTIDASE S12"/>
    <property type="match status" value="1"/>
</dbReference>
<feature type="compositionally biased region" description="Basic and acidic residues" evidence="3">
    <location>
        <begin position="64"/>
        <end position="78"/>
    </location>
</feature>
<gene>
    <name evidence="4" type="ORF">ACFQBT_07655</name>
</gene>
<dbReference type="EC" id="3.4.21.-" evidence="4"/>
<evidence type="ECO:0000256" key="1">
    <source>
        <dbReference type="ARBA" id="ARBA00022670"/>
    </source>
</evidence>
<protein>
    <submittedName>
        <fullName evidence="4">S1C family serine protease</fullName>
        <ecNumber evidence="4">3.4.21.-</ecNumber>
    </submittedName>
</protein>
<dbReference type="Pfam" id="PF13365">
    <property type="entry name" value="Trypsin_2"/>
    <property type="match status" value="1"/>
</dbReference>
<name>A0ABW2ARW5_9MICO</name>
<dbReference type="RefSeq" id="WP_377821680.1">
    <property type="nucleotide sequence ID" value="NZ_JBHSWJ010000002.1"/>
</dbReference>
<accession>A0ABW2ARW5</accession>
<evidence type="ECO:0000313" key="4">
    <source>
        <dbReference type="EMBL" id="MFC6713709.1"/>
    </source>
</evidence>
<dbReference type="InterPro" id="IPR009003">
    <property type="entry name" value="Peptidase_S1_PA"/>
</dbReference>
<organism evidence="4 5">
    <name type="scientific">Branchiibius cervicis</name>
    <dbReference type="NCBI Taxonomy" id="908252"/>
    <lineage>
        <taxon>Bacteria</taxon>
        <taxon>Bacillati</taxon>
        <taxon>Actinomycetota</taxon>
        <taxon>Actinomycetes</taxon>
        <taxon>Micrococcales</taxon>
        <taxon>Dermacoccaceae</taxon>
        <taxon>Branchiibius</taxon>
    </lineage>
</organism>
<feature type="compositionally biased region" description="Polar residues" evidence="3">
    <location>
        <begin position="100"/>
        <end position="111"/>
    </location>
</feature>
<dbReference type="SUPFAM" id="SSF50494">
    <property type="entry name" value="Trypsin-like serine proteases"/>
    <property type="match status" value="1"/>
</dbReference>
<evidence type="ECO:0000256" key="2">
    <source>
        <dbReference type="ARBA" id="ARBA00022801"/>
    </source>
</evidence>
<reference evidence="5" key="1">
    <citation type="journal article" date="2019" name="Int. J. Syst. Evol. Microbiol.">
        <title>The Global Catalogue of Microorganisms (GCM) 10K type strain sequencing project: providing services to taxonomists for standard genome sequencing and annotation.</title>
        <authorList>
            <consortium name="The Broad Institute Genomics Platform"/>
            <consortium name="The Broad Institute Genome Sequencing Center for Infectious Disease"/>
            <person name="Wu L."/>
            <person name="Ma J."/>
        </authorList>
    </citation>
    <scope>NUCLEOTIDE SEQUENCE [LARGE SCALE GENOMIC DNA]</scope>
    <source>
        <strain evidence="5">NBRC 106593</strain>
    </source>
</reference>
<dbReference type="GO" id="GO:0008233">
    <property type="term" value="F:peptidase activity"/>
    <property type="evidence" value="ECO:0007669"/>
    <property type="project" value="UniProtKB-KW"/>
</dbReference>